<evidence type="ECO:0000313" key="3">
    <source>
        <dbReference type="Proteomes" id="UP000050828"/>
    </source>
</evidence>
<gene>
    <name evidence="2" type="ORF">FC08_GL000766</name>
</gene>
<dbReference type="Proteomes" id="UP000050828">
    <property type="component" value="Unassembled WGS sequence"/>
</dbReference>
<feature type="domain" description="Siphovirus-type tail component RIFT-related" evidence="1">
    <location>
        <begin position="30"/>
        <end position="124"/>
    </location>
</feature>
<evidence type="ECO:0000313" key="2">
    <source>
        <dbReference type="EMBL" id="KRK92495.1"/>
    </source>
</evidence>
<comment type="caution">
    <text evidence="2">The sequence shown here is derived from an EMBL/GenBank/DDBJ whole genome shotgun (WGS) entry which is preliminary data.</text>
</comment>
<dbReference type="Pfam" id="PF05709">
    <property type="entry name" value="Sipho_tail"/>
    <property type="match status" value="1"/>
</dbReference>
<dbReference type="NCBIfam" id="TIGR01633">
    <property type="entry name" value="phi3626_gp14_N"/>
    <property type="match status" value="1"/>
</dbReference>
<proteinExistence type="predicted"/>
<dbReference type="Gene3D" id="2.40.30.200">
    <property type="match status" value="1"/>
</dbReference>
<dbReference type="RefSeq" id="WP_056966351.1">
    <property type="nucleotide sequence ID" value="NZ_AZDL01000026.1"/>
</dbReference>
<evidence type="ECO:0000259" key="1">
    <source>
        <dbReference type="Pfam" id="PF05709"/>
    </source>
</evidence>
<protein>
    <submittedName>
        <fullName evidence="2">Phage protein</fullName>
    </submittedName>
</protein>
<name>A0AAJ0LES7_LATCU</name>
<dbReference type="InterPro" id="IPR006520">
    <property type="entry name" value="Dit_BPSPP_N"/>
</dbReference>
<accession>A0AAJ0LES7</accession>
<dbReference type="GeneID" id="49610554"/>
<sequence>MVKNYFEYLKKKSNDYGLAFLKGQTINSATFDDANVEIPGRDGFLTMSNKRYKSANLVFKCNVYSKTGIQEAESEIANWLLSDVGWHNLTWSEDPGFTYIAKIDGGLSIERLGKTYGNVDINFLIQPNKFLDEGQSTLAIKNGQTLTNKGTLSAKPLIKITGSGDIKLTIGSTEFDLRKVDQGIILDCESQTATSLDGKRTQFDKLYSNFSTIPVGNNKISWTGSATVEITPRWAVIA</sequence>
<reference evidence="2 3" key="1">
    <citation type="journal article" date="2015" name="Genome Announc.">
        <title>Expanding the biotechnology potential of lactobacilli through comparative genomics of 213 strains and associated genera.</title>
        <authorList>
            <person name="Sun Z."/>
            <person name="Harris H.M."/>
            <person name="McCann A."/>
            <person name="Guo C."/>
            <person name="Argimon S."/>
            <person name="Zhang W."/>
            <person name="Yang X."/>
            <person name="Jeffery I.B."/>
            <person name="Cooney J.C."/>
            <person name="Kagawa T.F."/>
            <person name="Liu W."/>
            <person name="Song Y."/>
            <person name="Salvetti E."/>
            <person name="Wrobel A."/>
            <person name="Rasinkangas P."/>
            <person name="Parkhill J."/>
            <person name="Rea M.C."/>
            <person name="O'Sullivan O."/>
            <person name="Ritari J."/>
            <person name="Douillard F.P."/>
            <person name="Paul Ross R."/>
            <person name="Yang R."/>
            <person name="Briner A.E."/>
            <person name="Felis G.E."/>
            <person name="de Vos W.M."/>
            <person name="Barrangou R."/>
            <person name="Klaenhammer T.R."/>
            <person name="Caufield P.W."/>
            <person name="Cui Y."/>
            <person name="Zhang H."/>
            <person name="O'Toole P.W."/>
        </authorList>
    </citation>
    <scope>NUCLEOTIDE SEQUENCE [LARGE SCALE GENOMIC DNA]</scope>
    <source>
        <strain evidence="2 3">DSM 20019</strain>
    </source>
</reference>
<dbReference type="InterPro" id="IPR008841">
    <property type="entry name" value="Siphovirus-type_tail_N"/>
</dbReference>
<organism evidence="2 3">
    <name type="scientific">Latilactobacillus curvatus JCM 1096 = DSM 20019</name>
    <dbReference type="NCBI Taxonomy" id="1293592"/>
    <lineage>
        <taxon>Bacteria</taxon>
        <taxon>Bacillati</taxon>
        <taxon>Bacillota</taxon>
        <taxon>Bacilli</taxon>
        <taxon>Lactobacillales</taxon>
        <taxon>Lactobacillaceae</taxon>
        <taxon>Latilactobacillus</taxon>
    </lineage>
</organism>
<dbReference type="EMBL" id="AZDL01000026">
    <property type="protein sequence ID" value="KRK92495.1"/>
    <property type="molecule type" value="Genomic_DNA"/>
</dbReference>
<dbReference type="AlphaFoldDB" id="A0AAJ0LES7"/>